<comment type="caution">
    <text evidence="2">The sequence shown here is derived from an EMBL/GenBank/DDBJ whole genome shotgun (WGS) entry which is preliminary data.</text>
</comment>
<dbReference type="Gene3D" id="3.30.2310.20">
    <property type="entry name" value="RelE-like"/>
    <property type="match status" value="1"/>
</dbReference>
<sequence length="97" mass="11661">MKPLRFHPDVSIDVKGSYAWYEECSIGLGDRFISQLEHSYEAISHFPQMWSPFEYEFHRYVLPHFPFSVIYKETNDTIFVLAVMHNSRKPGYWQDRL</sequence>
<reference evidence="2 3" key="1">
    <citation type="journal article" date="2017" name="Front. Microbiol.">
        <title>Comparative Genomic Analysis of the Class Epsilonproteobacteria and Proposed Reclassification to Epsilonbacteraeota (phyl. nov.).</title>
        <authorList>
            <person name="Waite D.W."/>
            <person name="Vanwonterghem I."/>
            <person name="Rinke C."/>
            <person name="Parks D.H."/>
            <person name="Zhang Y."/>
            <person name="Takai K."/>
            <person name="Sievert S.M."/>
            <person name="Simon J."/>
            <person name="Campbell B.J."/>
            <person name="Hanson T.E."/>
            <person name="Woyke T."/>
            <person name="Klotz M.G."/>
            <person name="Hugenholtz P."/>
        </authorList>
    </citation>
    <scope>NUCLEOTIDE SEQUENCE [LARGE SCALE GENOMIC DNA]</scope>
    <source>
        <strain evidence="2">UBA12443</strain>
    </source>
</reference>
<evidence type="ECO:0000256" key="1">
    <source>
        <dbReference type="ARBA" id="ARBA00022649"/>
    </source>
</evidence>
<gene>
    <name evidence="2" type="ORF">CFH83_04555</name>
</gene>
<protein>
    <submittedName>
        <fullName evidence="2">Plasmid stabilization protein</fullName>
    </submittedName>
</protein>
<dbReference type="AlphaFoldDB" id="A0A2D3WI33"/>
<organism evidence="2 3">
    <name type="scientific">Sulfuricurvum kujiense</name>
    <dbReference type="NCBI Taxonomy" id="148813"/>
    <lineage>
        <taxon>Bacteria</taxon>
        <taxon>Pseudomonadati</taxon>
        <taxon>Campylobacterota</taxon>
        <taxon>Epsilonproteobacteria</taxon>
        <taxon>Campylobacterales</taxon>
        <taxon>Sulfurimonadaceae</taxon>
        <taxon>Sulfuricurvum</taxon>
    </lineage>
</organism>
<dbReference type="Pfam" id="PF05016">
    <property type="entry name" value="ParE_toxin"/>
    <property type="match status" value="1"/>
</dbReference>
<dbReference type="InterPro" id="IPR007712">
    <property type="entry name" value="RelE/ParE_toxin"/>
</dbReference>
<proteinExistence type="predicted"/>
<accession>A0A2D3WI33</accession>
<name>A0A2D3WI33_9BACT</name>
<evidence type="ECO:0000313" key="2">
    <source>
        <dbReference type="EMBL" id="DAB38720.1"/>
    </source>
</evidence>
<dbReference type="InterPro" id="IPR035093">
    <property type="entry name" value="RelE/ParE_toxin_dom_sf"/>
</dbReference>
<keyword evidence="1" id="KW-1277">Toxin-antitoxin system</keyword>
<dbReference type="EMBL" id="DLUI01000067">
    <property type="protein sequence ID" value="DAB38720.1"/>
    <property type="molecule type" value="Genomic_DNA"/>
</dbReference>
<dbReference type="Proteomes" id="UP000228859">
    <property type="component" value="Unassembled WGS sequence"/>
</dbReference>
<evidence type="ECO:0000313" key="3">
    <source>
        <dbReference type="Proteomes" id="UP000228859"/>
    </source>
</evidence>
<dbReference type="RefSeq" id="WP_294896150.1">
    <property type="nucleotide sequence ID" value="NZ_DLUI01000067.1"/>
</dbReference>